<protein>
    <submittedName>
        <fullName evidence="2">Uncharacterized protein</fullName>
    </submittedName>
</protein>
<evidence type="ECO:0000256" key="1">
    <source>
        <dbReference type="SAM" id="MobiDB-lite"/>
    </source>
</evidence>
<evidence type="ECO:0000313" key="3">
    <source>
        <dbReference type="Proteomes" id="UP000886998"/>
    </source>
</evidence>
<dbReference type="Proteomes" id="UP000886998">
    <property type="component" value="Unassembled WGS sequence"/>
</dbReference>
<reference evidence="2" key="1">
    <citation type="submission" date="2020-08" db="EMBL/GenBank/DDBJ databases">
        <title>Multicomponent nature underlies the extraordinary mechanical properties of spider dragline silk.</title>
        <authorList>
            <person name="Kono N."/>
            <person name="Nakamura H."/>
            <person name="Mori M."/>
            <person name="Yoshida Y."/>
            <person name="Ohtoshi R."/>
            <person name="Malay A.D."/>
            <person name="Moran D.A.P."/>
            <person name="Tomita M."/>
            <person name="Numata K."/>
            <person name="Arakawa K."/>
        </authorList>
    </citation>
    <scope>NUCLEOTIDE SEQUENCE</scope>
</reference>
<organism evidence="2 3">
    <name type="scientific">Trichonephila inaurata madagascariensis</name>
    <dbReference type="NCBI Taxonomy" id="2747483"/>
    <lineage>
        <taxon>Eukaryota</taxon>
        <taxon>Metazoa</taxon>
        <taxon>Ecdysozoa</taxon>
        <taxon>Arthropoda</taxon>
        <taxon>Chelicerata</taxon>
        <taxon>Arachnida</taxon>
        <taxon>Araneae</taxon>
        <taxon>Araneomorphae</taxon>
        <taxon>Entelegynae</taxon>
        <taxon>Araneoidea</taxon>
        <taxon>Nephilidae</taxon>
        <taxon>Trichonephila</taxon>
        <taxon>Trichonephila inaurata</taxon>
    </lineage>
</organism>
<comment type="caution">
    <text evidence="2">The sequence shown here is derived from an EMBL/GenBank/DDBJ whole genome shotgun (WGS) entry which is preliminary data.</text>
</comment>
<dbReference type="AlphaFoldDB" id="A0A8X6YF05"/>
<gene>
    <name evidence="2" type="ORF">TNIN_167941</name>
</gene>
<feature type="region of interest" description="Disordered" evidence="1">
    <location>
        <begin position="1"/>
        <end position="20"/>
    </location>
</feature>
<accession>A0A8X6YF05</accession>
<name>A0A8X6YF05_9ARAC</name>
<feature type="compositionally biased region" description="Basic and acidic residues" evidence="1">
    <location>
        <begin position="1"/>
        <end position="10"/>
    </location>
</feature>
<evidence type="ECO:0000313" key="2">
    <source>
        <dbReference type="EMBL" id="GFY69811.1"/>
    </source>
</evidence>
<dbReference type="EMBL" id="BMAV01017816">
    <property type="protein sequence ID" value="GFY69811.1"/>
    <property type="molecule type" value="Genomic_DNA"/>
</dbReference>
<sequence length="93" mass="10391">MSDEIPRRGSQEPSGITSDTRCKAPIVIRAKMFSMRFENAITTHFFGKYHPSTHLPSILLHLDKAFRLAGGCFRGRFCLAEGCCSKRDAVNNS</sequence>
<keyword evidence="3" id="KW-1185">Reference proteome</keyword>
<proteinExistence type="predicted"/>